<gene>
    <name evidence="2" type="primary">Bm13097</name>
    <name evidence="2" type="ORF">BM_Bm13097</name>
</gene>
<name>A0A1I9G285_BRUMA</name>
<reference evidence="2" key="2">
    <citation type="submission" date="2012-12" db="EMBL/GenBank/DDBJ databases">
        <authorList>
            <consortium name="WormBase Consortium"/>
            <person name="Ghedin E."/>
            <person name="Paulini M."/>
        </authorList>
    </citation>
    <scope>NUCLEOTIDE SEQUENCE</scope>
    <source>
        <strain evidence="2">FR3</strain>
    </source>
</reference>
<feature type="transmembrane region" description="Helical" evidence="1">
    <location>
        <begin position="26"/>
        <end position="52"/>
    </location>
</feature>
<proteinExistence type="predicted"/>
<evidence type="ECO:0000313" key="2">
    <source>
        <dbReference type="EMBL" id="CDP95723.1"/>
    </source>
</evidence>
<reference evidence="2" key="1">
    <citation type="journal article" date="2007" name="Science">
        <title>Draft genome of the filarial nematode parasite Brugia malayi.</title>
        <authorList>
            <person name="Ghedin E."/>
            <person name="Wang S."/>
            <person name="Spiro D."/>
            <person name="Caler E."/>
            <person name="Zhao Q."/>
            <person name="Crabtree J."/>
            <person name="Allen J.E."/>
            <person name="Delcher A.L."/>
            <person name="Guiliano D.B."/>
            <person name="Miranda-Saavedra D."/>
            <person name="Angiuoli S.V."/>
            <person name="Creasy T."/>
            <person name="Amedeo P."/>
            <person name="Haas B."/>
            <person name="El-Sayed N.M."/>
            <person name="Wortman J.R."/>
            <person name="Feldblyum T."/>
            <person name="Tallon L."/>
            <person name="Schatz M."/>
            <person name="Shumway M."/>
            <person name="Koo H."/>
            <person name="Salzberg S.L."/>
            <person name="Schobel S."/>
            <person name="Pertea M."/>
            <person name="Pop M."/>
            <person name="White O."/>
            <person name="Barton G.J."/>
            <person name="Carlow C.K."/>
            <person name="Crawford M.J."/>
            <person name="Daub J."/>
            <person name="Dimmic M.W."/>
            <person name="Estes C.F."/>
            <person name="Foster J.M."/>
            <person name="Ganatra M."/>
            <person name="Gregory W.F."/>
            <person name="Johnson N.M."/>
            <person name="Jin J."/>
            <person name="Komuniecki R."/>
            <person name="Korf I."/>
            <person name="Kumar S."/>
            <person name="Laney S."/>
            <person name="Li B.W."/>
            <person name="Li W."/>
            <person name="Lindblom T.H."/>
            <person name="Lustigman S."/>
            <person name="Ma D."/>
            <person name="Maina C.V."/>
            <person name="Martin D.M."/>
            <person name="McCarter J.P."/>
            <person name="McReynolds L."/>
            <person name="Mitreva M."/>
            <person name="Nutman T.B."/>
            <person name="Parkinson J."/>
            <person name="Peregrin-Alvarez J.M."/>
            <person name="Poole C."/>
            <person name="Ren Q."/>
            <person name="Saunders L."/>
            <person name="Sluder A.E."/>
            <person name="Smith K."/>
            <person name="Stanke M."/>
            <person name="Unnasch T.R."/>
            <person name="Ware J."/>
            <person name="Wei A.D."/>
            <person name="Weil G."/>
            <person name="Williams D.J."/>
            <person name="Zhang Y."/>
            <person name="Williams S.A."/>
            <person name="Fraser-Liggett C."/>
            <person name="Slatko B."/>
            <person name="Blaxter M.L."/>
            <person name="Scott A.L."/>
        </authorList>
    </citation>
    <scope>NUCLEOTIDE SEQUENCE</scope>
    <source>
        <strain evidence="2">FR3</strain>
    </source>
</reference>
<organism evidence="2">
    <name type="scientific">Brugia malayi</name>
    <name type="common">Filarial nematode worm</name>
    <dbReference type="NCBI Taxonomy" id="6279"/>
    <lineage>
        <taxon>Eukaryota</taxon>
        <taxon>Metazoa</taxon>
        <taxon>Ecdysozoa</taxon>
        <taxon>Nematoda</taxon>
        <taxon>Chromadorea</taxon>
        <taxon>Rhabditida</taxon>
        <taxon>Spirurina</taxon>
        <taxon>Spiruromorpha</taxon>
        <taxon>Filarioidea</taxon>
        <taxon>Onchocercidae</taxon>
        <taxon>Brugia</taxon>
    </lineage>
</organism>
<keyword evidence="1" id="KW-1133">Transmembrane helix</keyword>
<keyword evidence="1" id="KW-0472">Membrane</keyword>
<protein>
    <submittedName>
        <fullName evidence="2">Bm13097, isoform b</fullName>
    </submittedName>
</protein>
<sequence length="92" mass="10819">MKQIKLIIKSINDSINFYKSIYLPDLLLSLLLLLMLMLMLLLLLLMLLLFVLHIDDFSGARDDKAILVMKHENRTSISRSYFALIYYLHFAK</sequence>
<keyword evidence="1" id="KW-0812">Transmembrane</keyword>
<dbReference type="AlphaFoldDB" id="A0A1I9G285"/>
<accession>A0A1I9G285</accession>
<evidence type="ECO:0000256" key="1">
    <source>
        <dbReference type="SAM" id="Phobius"/>
    </source>
</evidence>
<dbReference type="EMBL" id="LN856952">
    <property type="protein sequence ID" value="CDP95723.1"/>
    <property type="molecule type" value="Genomic_DNA"/>
</dbReference>